<dbReference type="EnsemblPlants" id="AET5Gv20096700.2">
    <property type="protein sequence ID" value="AET5Gv20096700.2"/>
    <property type="gene ID" value="AET5Gv20096700"/>
</dbReference>
<evidence type="ECO:0000313" key="2">
    <source>
        <dbReference type="Proteomes" id="UP000015105"/>
    </source>
</evidence>
<reference evidence="1" key="3">
    <citation type="journal article" date="2017" name="Nature">
        <title>Genome sequence of the progenitor of the wheat D genome Aegilops tauschii.</title>
        <authorList>
            <person name="Luo M.C."/>
            <person name="Gu Y.Q."/>
            <person name="Puiu D."/>
            <person name="Wang H."/>
            <person name="Twardziok S.O."/>
            <person name="Deal K.R."/>
            <person name="Huo N."/>
            <person name="Zhu T."/>
            <person name="Wang L."/>
            <person name="Wang Y."/>
            <person name="McGuire P.E."/>
            <person name="Liu S."/>
            <person name="Long H."/>
            <person name="Ramasamy R.K."/>
            <person name="Rodriguez J.C."/>
            <person name="Van S.L."/>
            <person name="Yuan L."/>
            <person name="Wang Z."/>
            <person name="Xia Z."/>
            <person name="Xiao L."/>
            <person name="Anderson O.D."/>
            <person name="Ouyang S."/>
            <person name="Liang Y."/>
            <person name="Zimin A.V."/>
            <person name="Pertea G."/>
            <person name="Qi P."/>
            <person name="Bennetzen J.L."/>
            <person name="Dai X."/>
            <person name="Dawson M.W."/>
            <person name="Muller H.G."/>
            <person name="Kugler K."/>
            <person name="Rivarola-Duarte L."/>
            <person name="Spannagl M."/>
            <person name="Mayer K.F.X."/>
            <person name="Lu F.H."/>
            <person name="Bevan M.W."/>
            <person name="Leroy P."/>
            <person name="Li P."/>
            <person name="You F.M."/>
            <person name="Sun Q."/>
            <person name="Liu Z."/>
            <person name="Lyons E."/>
            <person name="Wicker T."/>
            <person name="Salzberg S.L."/>
            <person name="Devos K.M."/>
            <person name="Dvorak J."/>
        </authorList>
    </citation>
    <scope>NUCLEOTIDE SEQUENCE [LARGE SCALE GENOMIC DNA]</scope>
    <source>
        <strain evidence="1">cv. AL8/78</strain>
    </source>
</reference>
<reference evidence="1" key="4">
    <citation type="submission" date="2019-03" db="UniProtKB">
        <authorList>
            <consortium name="EnsemblPlants"/>
        </authorList>
    </citation>
    <scope>IDENTIFICATION</scope>
</reference>
<accession>A0A453JKJ6</accession>
<reference evidence="1" key="5">
    <citation type="journal article" date="2021" name="G3 (Bethesda)">
        <title>Aegilops tauschii genome assembly Aet v5.0 features greater sequence contiguity and improved annotation.</title>
        <authorList>
            <person name="Wang L."/>
            <person name="Zhu T."/>
            <person name="Rodriguez J.C."/>
            <person name="Deal K.R."/>
            <person name="Dubcovsky J."/>
            <person name="McGuire P.E."/>
            <person name="Lux T."/>
            <person name="Spannagl M."/>
            <person name="Mayer K.F.X."/>
            <person name="Baldrich P."/>
            <person name="Meyers B.C."/>
            <person name="Huo N."/>
            <person name="Gu Y.Q."/>
            <person name="Zhou H."/>
            <person name="Devos K.M."/>
            <person name="Bennetzen J.L."/>
            <person name="Unver T."/>
            <person name="Budak H."/>
            <person name="Gulick P.J."/>
            <person name="Galiba G."/>
            <person name="Kalapos B."/>
            <person name="Nelson D.R."/>
            <person name="Li P."/>
            <person name="You F.M."/>
            <person name="Luo M.C."/>
            <person name="Dvorak J."/>
        </authorList>
    </citation>
    <scope>NUCLEOTIDE SEQUENCE [LARGE SCALE GENOMIC DNA]</scope>
    <source>
        <strain evidence="1">cv. AL8/78</strain>
    </source>
</reference>
<keyword evidence="2" id="KW-1185">Reference proteome</keyword>
<dbReference type="Gramene" id="AET5Gv20096700.2">
    <property type="protein sequence ID" value="AET5Gv20096700.2"/>
    <property type="gene ID" value="AET5Gv20096700"/>
</dbReference>
<organism evidence="1 2">
    <name type="scientific">Aegilops tauschii subsp. strangulata</name>
    <name type="common">Goatgrass</name>
    <dbReference type="NCBI Taxonomy" id="200361"/>
    <lineage>
        <taxon>Eukaryota</taxon>
        <taxon>Viridiplantae</taxon>
        <taxon>Streptophyta</taxon>
        <taxon>Embryophyta</taxon>
        <taxon>Tracheophyta</taxon>
        <taxon>Spermatophyta</taxon>
        <taxon>Magnoliopsida</taxon>
        <taxon>Liliopsida</taxon>
        <taxon>Poales</taxon>
        <taxon>Poaceae</taxon>
        <taxon>BOP clade</taxon>
        <taxon>Pooideae</taxon>
        <taxon>Triticodae</taxon>
        <taxon>Triticeae</taxon>
        <taxon>Triticinae</taxon>
        <taxon>Aegilops</taxon>
    </lineage>
</organism>
<sequence>MGISSKWIKSLVGIKKHGKAQNGESSREVSQRVFTVFFRASFPPFHYSTSTH</sequence>
<evidence type="ECO:0000313" key="1">
    <source>
        <dbReference type="EnsemblPlants" id="AET5Gv20096700.2"/>
    </source>
</evidence>
<name>A0A453JKJ6_AEGTS</name>
<proteinExistence type="predicted"/>
<reference evidence="2" key="1">
    <citation type="journal article" date="2014" name="Science">
        <title>Ancient hybridizations among the ancestral genomes of bread wheat.</title>
        <authorList>
            <consortium name="International Wheat Genome Sequencing Consortium,"/>
            <person name="Marcussen T."/>
            <person name="Sandve S.R."/>
            <person name="Heier L."/>
            <person name="Spannagl M."/>
            <person name="Pfeifer M."/>
            <person name="Jakobsen K.S."/>
            <person name="Wulff B.B."/>
            <person name="Steuernagel B."/>
            <person name="Mayer K.F."/>
            <person name="Olsen O.A."/>
        </authorList>
    </citation>
    <scope>NUCLEOTIDE SEQUENCE [LARGE SCALE GENOMIC DNA]</scope>
    <source>
        <strain evidence="2">cv. AL8/78</strain>
    </source>
</reference>
<dbReference type="AlphaFoldDB" id="A0A453JKJ6"/>
<dbReference type="Proteomes" id="UP000015105">
    <property type="component" value="Chromosome 5D"/>
</dbReference>
<protein>
    <submittedName>
        <fullName evidence="1">Uncharacterized protein</fullName>
    </submittedName>
</protein>
<reference evidence="2" key="2">
    <citation type="journal article" date="2017" name="Nat. Plants">
        <title>The Aegilops tauschii genome reveals multiple impacts of transposons.</title>
        <authorList>
            <person name="Zhao G."/>
            <person name="Zou C."/>
            <person name="Li K."/>
            <person name="Wang K."/>
            <person name="Li T."/>
            <person name="Gao L."/>
            <person name="Zhang X."/>
            <person name="Wang H."/>
            <person name="Yang Z."/>
            <person name="Liu X."/>
            <person name="Jiang W."/>
            <person name="Mao L."/>
            <person name="Kong X."/>
            <person name="Jiao Y."/>
            <person name="Jia J."/>
        </authorList>
    </citation>
    <scope>NUCLEOTIDE SEQUENCE [LARGE SCALE GENOMIC DNA]</scope>
    <source>
        <strain evidence="2">cv. AL8/78</strain>
    </source>
</reference>